<dbReference type="AlphaFoldDB" id="A0A645BRA9"/>
<gene>
    <name evidence="1" type="ORF">SDC9_114821</name>
</gene>
<comment type="caution">
    <text evidence="1">The sequence shown here is derived from an EMBL/GenBank/DDBJ whole genome shotgun (WGS) entry which is preliminary data.</text>
</comment>
<proteinExistence type="predicted"/>
<accession>A0A645BRA9</accession>
<reference evidence="1" key="1">
    <citation type="submission" date="2019-08" db="EMBL/GenBank/DDBJ databases">
        <authorList>
            <person name="Kucharzyk K."/>
            <person name="Murdoch R.W."/>
            <person name="Higgins S."/>
            <person name="Loffler F."/>
        </authorList>
    </citation>
    <scope>NUCLEOTIDE SEQUENCE</scope>
</reference>
<protein>
    <submittedName>
        <fullName evidence="1">Uncharacterized protein</fullName>
    </submittedName>
</protein>
<dbReference type="EMBL" id="VSSQ01021951">
    <property type="protein sequence ID" value="MPM67896.1"/>
    <property type="molecule type" value="Genomic_DNA"/>
</dbReference>
<name>A0A645BRA9_9ZZZZ</name>
<sequence>MSVIIRSSMLDYLATAHAITAILGHYGIGASKNRYVVSLIV</sequence>
<evidence type="ECO:0000313" key="1">
    <source>
        <dbReference type="EMBL" id="MPM67896.1"/>
    </source>
</evidence>
<organism evidence="1">
    <name type="scientific">bioreactor metagenome</name>
    <dbReference type="NCBI Taxonomy" id="1076179"/>
    <lineage>
        <taxon>unclassified sequences</taxon>
        <taxon>metagenomes</taxon>
        <taxon>ecological metagenomes</taxon>
    </lineage>
</organism>